<dbReference type="PRINTS" id="PR00633">
    <property type="entry name" value="RCCNDNSATION"/>
</dbReference>
<keyword evidence="1" id="KW-0677">Repeat</keyword>
<accession>A0A2B7Y2T9</accession>
<dbReference type="InterPro" id="IPR036770">
    <property type="entry name" value="Ankyrin_rpt-contain_sf"/>
</dbReference>
<feature type="compositionally biased region" description="Polar residues" evidence="3">
    <location>
        <begin position="1253"/>
        <end position="1266"/>
    </location>
</feature>
<feature type="compositionally biased region" description="Polar residues" evidence="3">
    <location>
        <begin position="1302"/>
        <end position="1312"/>
    </location>
</feature>
<feature type="compositionally biased region" description="Low complexity" evidence="3">
    <location>
        <begin position="42"/>
        <end position="56"/>
    </location>
</feature>
<dbReference type="InterPro" id="IPR009091">
    <property type="entry name" value="RCC1/BLIP-II"/>
</dbReference>
<dbReference type="Pfam" id="PF12796">
    <property type="entry name" value="Ank_2"/>
    <property type="match status" value="1"/>
</dbReference>
<evidence type="ECO:0000256" key="2">
    <source>
        <dbReference type="PROSITE-ProRule" id="PRU00235"/>
    </source>
</evidence>
<protein>
    <recommendedName>
        <fullName evidence="4">BTB domain-containing protein</fullName>
    </recommendedName>
</protein>
<feature type="compositionally biased region" description="Basic residues" evidence="3">
    <location>
        <begin position="1550"/>
        <end position="1559"/>
    </location>
</feature>
<dbReference type="Pfam" id="PF13540">
    <property type="entry name" value="RCC1_2"/>
    <property type="match status" value="1"/>
</dbReference>
<feature type="repeat" description="RCC1" evidence="2">
    <location>
        <begin position="398"/>
        <end position="458"/>
    </location>
</feature>
<dbReference type="Gene3D" id="3.30.710.10">
    <property type="entry name" value="Potassium Channel Kv1.1, Chain A"/>
    <property type="match status" value="2"/>
</dbReference>
<feature type="region of interest" description="Disordered" evidence="3">
    <location>
        <begin position="1253"/>
        <end position="1485"/>
    </location>
</feature>
<feature type="compositionally biased region" description="Basic and acidic residues" evidence="3">
    <location>
        <begin position="1663"/>
        <end position="1673"/>
    </location>
</feature>
<evidence type="ECO:0000313" key="6">
    <source>
        <dbReference type="Proteomes" id="UP000223968"/>
    </source>
</evidence>
<dbReference type="PROSITE" id="PS50012">
    <property type="entry name" value="RCC1_3"/>
    <property type="match status" value="1"/>
</dbReference>
<feature type="region of interest" description="Disordered" evidence="3">
    <location>
        <begin position="1148"/>
        <end position="1188"/>
    </location>
</feature>
<feature type="domain" description="BTB" evidence="4">
    <location>
        <begin position="913"/>
        <end position="987"/>
    </location>
</feature>
<dbReference type="SMART" id="SM00225">
    <property type="entry name" value="BTB"/>
    <property type="match status" value="2"/>
</dbReference>
<dbReference type="EMBL" id="PDNB01000029">
    <property type="protein sequence ID" value="PGH15017.1"/>
    <property type="molecule type" value="Genomic_DNA"/>
</dbReference>
<feature type="compositionally biased region" description="Basic residues" evidence="3">
    <location>
        <begin position="1636"/>
        <end position="1646"/>
    </location>
</feature>
<feature type="region of interest" description="Disordered" evidence="3">
    <location>
        <begin position="208"/>
        <end position="239"/>
    </location>
</feature>
<dbReference type="PANTHER" id="PTHR22872">
    <property type="entry name" value="BTK-BINDING PROTEIN-RELATED"/>
    <property type="match status" value="1"/>
</dbReference>
<dbReference type="InterPro" id="IPR000408">
    <property type="entry name" value="Reg_chr_condens"/>
</dbReference>
<sequence length="1673" mass="182606">MSSKLWQFFLQDDVESFKRFLADASSANTQRRGNVPASFTAGSPGNNLGSSPSSYSKNRSTTASSPKQLADKQPSTTNRGAPVALTRADVNTRDQYGRTLLHLIASSQKEEAVEFANALLEVPFVDIYAQDLESGWTALHRALYAGNVTIAQALIARDIRDATDFRTPGGVHHPSGGLIKIKDREGNSPFDVFGATILPRDINETIEHEPLTDDDDSVSTHSSVASEGDNDGGRGGSKPLVNILGDEVFTFGSNKNMSLGLGDEDDRQFPERISLARPDHLLHRFYQEHGVVRAARRGSDANVDQPDVDSVAEIPTLVRARPISFQQIVMSKFHTGILTNDPESNLFISGFGPGGRLGTGDEATRFNFVCIEGGGLGGKKVVALALGQDHSIAVTDQGEVFTWGSSKYGQLGYALPKTNQKNDVPIQTTPRQIFNPFKKEVIVGAAASSIHSVVFTPTSLYTFGKNEGQLGLIDADARSLDSLTVPRKVGASLFNSPIVMVSAIDRATTCLLENHEVWVFTHYGYSKLVFSLDGSSSFIRDSFMSTRYGAFTNYISKITSGGNTICAMSSYGEVYTVNVSRKVDSSSSASSTTNPAKIRNSLPQPSRVWSVKKAHMAVRDVDVGQDGSIIICTESGSAWRKEKRAKIKDAGGKATGETRLQKDYKFVRIPGLSRVVAVRSNAFGAYAVAQRSCDVTKEQIMVDDRSIWEDLRSLLPFKGITRGGEPDHFSMAAELVIGGKKAKPYNLEAEFRPVLDEVARSDDFRPTVWVSTTASDVRVPVHEFILAGRSSVLRRAMAEFRKSYYYSAPDVFSVEYDKNGQISVKFNDVDFLSIFNLVLYLYTDQFYDVWAVARHSPKHAAEYKRVRIEVLKLATALELRDLERAARIMTYPHRQLHLDMERAFKDPTFFESSDVIIELDGGEVNAHSQILCTRCPFFNGLFYGRAGGRWLAGRREGSPDSVEPLRIDLKHINRDIFQFVLRHIYADTDDELFEDVKLDDLEDLIDLVIDVMAVANELMLDRLAQICQKLLGRFVNNRNVCHYLNAVAPCSVTAFKQAALEYICLNLEAMLENRLLDDLYDDLFFELDEVCRANQLTCQPISRGRNSEEFLVERYPEVVSLMEHDRQRRIDSMRLRSRLHEDELREGKFRTTTMEKGVAMSPLARKTRPPEPSSKEGEPIGEKSPLLKSKQSAGDLIFHMDDESLLSSDQTESGRPSGLGIAQMEQAGSSFDYAGARERSLHADPHAGEKALATTTAQADMSTVSTPLAKPQRGSTGVPWSSVGPSNTKAGLKDIMAEALGSHQTAADSSTGSRRDIPASKLTPSKLSQKERKKLQQQQARDLLAEQEAAKSKPASPWQIVNNKPNPSPAPLQAESQSPRNVSMPVRGPSKAPMTLRQTVAGAPSPQSSTPTPSQQKQQPQREHSTQSSTPTKASPRPGINQDYFPSPSASQSTSHPSRPQPYNVATPRNKLDQQQQHYSTPSPAASHFSLAYILEQQQTEKDVIREAATAKHNLHDIQLEQEFQEWWDQESRRVREEAERAEAAAKGGHGARRGRGGRGRGGVVGGVGGGNEPAPGHGSGKGRGQGLSERGRRGGGVGVGNISNALAASAADEAVPTSQPQNPGTSRSISDRGRGGGRGHGHSRGRGGGGGGGGGTGGRGGKGKERAVSSTS</sequence>
<dbReference type="SMART" id="SM00248">
    <property type="entry name" value="ANK"/>
    <property type="match status" value="2"/>
</dbReference>
<feature type="compositionally biased region" description="Polar residues" evidence="3">
    <location>
        <begin position="1473"/>
        <end position="1484"/>
    </location>
</feature>
<feature type="compositionally biased region" description="Gly residues" evidence="3">
    <location>
        <begin position="1560"/>
        <end position="1586"/>
    </location>
</feature>
<feature type="compositionally biased region" description="Low complexity" evidence="3">
    <location>
        <begin position="1446"/>
        <end position="1458"/>
    </location>
</feature>
<dbReference type="InterPro" id="IPR051625">
    <property type="entry name" value="Signaling_Regulatory_Domain"/>
</dbReference>
<evidence type="ECO:0000259" key="4">
    <source>
        <dbReference type="PROSITE" id="PS50097"/>
    </source>
</evidence>
<dbReference type="InterPro" id="IPR000210">
    <property type="entry name" value="BTB/POZ_dom"/>
</dbReference>
<feature type="compositionally biased region" description="Polar residues" evidence="3">
    <location>
        <begin position="1617"/>
        <end position="1629"/>
    </location>
</feature>
<dbReference type="STRING" id="1447875.A0A2B7Y2T9"/>
<feature type="region of interest" description="Disordered" evidence="3">
    <location>
        <begin position="26"/>
        <end position="83"/>
    </location>
</feature>
<comment type="caution">
    <text evidence="5">The sequence shown here is derived from an EMBL/GenBank/DDBJ whole genome shotgun (WGS) entry which is preliminary data.</text>
</comment>
<proteinExistence type="predicted"/>
<name>A0A2B7Y2T9_9EURO</name>
<dbReference type="PROSITE" id="PS50097">
    <property type="entry name" value="BTB"/>
    <property type="match status" value="1"/>
</dbReference>
<dbReference type="InterPro" id="IPR002110">
    <property type="entry name" value="Ankyrin_rpt"/>
</dbReference>
<evidence type="ECO:0000313" key="5">
    <source>
        <dbReference type="EMBL" id="PGH15017.1"/>
    </source>
</evidence>
<dbReference type="Proteomes" id="UP000223968">
    <property type="component" value="Unassembled WGS sequence"/>
</dbReference>
<feature type="compositionally biased region" description="Low complexity" evidence="3">
    <location>
        <begin position="1606"/>
        <end position="1615"/>
    </location>
</feature>
<evidence type="ECO:0000256" key="3">
    <source>
        <dbReference type="SAM" id="MobiDB-lite"/>
    </source>
</evidence>
<evidence type="ECO:0000256" key="1">
    <source>
        <dbReference type="ARBA" id="ARBA00022737"/>
    </source>
</evidence>
<dbReference type="Pfam" id="PF00651">
    <property type="entry name" value="BTB"/>
    <property type="match status" value="1"/>
</dbReference>
<dbReference type="Gene3D" id="2.130.10.30">
    <property type="entry name" value="Regulator of chromosome condensation 1/beta-lactamase-inhibitor protein II"/>
    <property type="match status" value="1"/>
</dbReference>
<dbReference type="SUPFAM" id="SSF50985">
    <property type="entry name" value="RCC1/BLIP-II"/>
    <property type="match status" value="1"/>
</dbReference>
<dbReference type="OrthoDB" id="1893551at2759"/>
<dbReference type="SUPFAM" id="SSF48403">
    <property type="entry name" value="Ankyrin repeat"/>
    <property type="match status" value="1"/>
</dbReference>
<feature type="compositionally biased region" description="Gly residues" evidence="3">
    <location>
        <begin position="1647"/>
        <end position="1661"/>
    </location>
</feature>
<dbReference type="PANTHER" id="PTHR22872:SF2">
    <property type="entry name" value="INHIBITOR OF BRUTON TYROSINE KINASE"/>
    <property type="match status" value="1"/>
</dbReference>
<dbReference type="InterPro" id="IPR011333">
    <property type="entry name" value="SKP1/BTB/POZ_sf"/>
</dbReference>
<organism evidence="5 6">
    <name type="scientific">Helicocarpus griseus UAMH5409</name>
    <dbReference type="NCBI Taxonomy" id="1447875"/>
    <lineage>
        <taxon>Eukaryota</taxon>
        <taxon>Fungi</taxon>
        <taxon>Dikarya</taxon>
        <taxon>Ascomycota</taxon>
        <taxon>Pezizomycotina</taxon>
        <taxon>Eurotiomycetes</taxon>
        <taxon>Eurotiomycetidae</taxon>
        <taxon>Onygenales</taxon>
        <taxon>Ajellomycetaceae</taxon>
        <taxon>Helicocarpus</taxon>
    </lineage>
</organism>
<feature type="region of interest" description="Disordered" evidence="3">
    <location>
        <begin position="1536"/>
        <end position="1673"/>
    </location>
</feature>
<dbReference type="Gene3D" id="1.25.40.20">
    <property type="entry name" value="Ankyrin repeat-containing domain"/>
    <property type="match status" value="1"/>
</dbReference>
<dbReference type="SUPFAM" id="SSF54695">
    <property type="entry name" value="POZ domain"/>
    <property type="match status" value="1"/>
</dbReference>
<feature type="compositionally biased region" description="Polar residues" evidence="3">
    <location>
        <begin position="57"/>
        <end position="79"/>
    </location>
</feature>
<reference evidence="5 6" key="1">
    <citation type="submission" date="2017-10" db="EMBL/GenBank/DDBJ databases">
        <title>Comparative genomics in systemic dimorphic fungi from Ajellomycetaceae.</title>
        <authorList>
            <person name="Munoz J.F."/>
            <person name="Mcewen J.G."/>
            <person name="Clay O.K."/>
            <person name="Cuomo C.A."/>
        </authorList>
    </citation>
    <scope>NUCLEOTIDE SEQUENCE [LARGE SCALE GENOMIC DNA]</scope>
    <source>
        <strain evidence="5 6">UAMH5409</strain>
    </source>
</reference>
<dbReference type="CDD" id="cd18186">
    <property type="entry name" value="BTB_POZ_ZBTB_KLHL-like"/>
    <property type="match status" value="1"/>
</dbReference>
<gene>
    <name evidence="5" type="ORF">AJ79_02699</name>
</gene>
<feature type="compositionally biased region" description="Low complexity" evidence="3">
    <location>
        <begin position="1404"/>
        <end position="1419"/>
    </location>
</feature>
<keyword evidence="6" id="KW-1185">Reference proteome</keyword>
<feature type="compositionally biased region" description="Polar residues" evidence="3">
    <location>
        <begin position="1273"/>
        <end position="1289"/>
    </location>
</feature>